<dbReference type="EMBL" id="VHLG01000001">
    <property type="protein sequence ID" value="TPW33534.1"/>
    <property type="molecule type" value="Genomic_DNA"/>
</dbReference>
<keyword evidence="1" id="KW-0812">Transmembrane</keyword>
<keyword evidence="1" id="KW-1133">Transmembrane helix</keyword>
<dbReference type="AlphaFoldDB" id="A0A506UJM5"/>
<dbReference type="RefSeq" id="WP_141147473.1">
    <property type="nucleotide sequence ID" value="NZ_VHLG01000001.1"/>
</dbReference>
<evidence type="ECO:0000313" key="2">
    <source>
        <dbReference type="EMBL" id="TPW33534.1"/>
    </source>
</evidence>
<keyword evidence="3" id="KW-1185">Reference proteome</keyword>
<dbReference type="OrthoDB" id="7916547at2"/>
<gene>
    <name evidence="2" type="ORF">FJU08_02980</name>
</gene>
<evidence type="ECO:0000313" key="3">
    <source>
        <dbReference type="Proteomes" id="UP000318801"/>
    </source>
</evidence>
<sequence>MSRYQCADCNMQQDTGTVCRQCGSYNMKALERHNIADSDTPPAAANSSLQQNLPIWLSLAAIVSFTTYMLVFHM</sequence>
<evidence type="ECO:0000256" key="1">
    <source>
        <dbReference type="SAM" id="Phobius"/>
    </source>
</evidence>
<feature type="transmembrane region" description="Helical" evidence="1">
    <location>
        <begin position="53"/>
        <end position="72"/>
    </location>
</feature>
<protein>
    <submittedName>
        <fullName evidence="2">Uncharacterized protein</fullName>
    </submittedName>
</protein>
<organism evidence="2 3">
    <name type="scientific">Martelella alba</name>
    <dbReference type="NCBI Taxonomy" id="2590451"/>
    <lineage>
        <taxon>Bacteria</taxon>
        <taxon>Pseudomonadati</taxon>
        <taxon>Pseudomonadota</taxon>
        <taxon>Alphaproteobacteria</taxon>
        <taxon>Hyphomicrobiales</taxon>
        <taxon>Aurantimonadaceae</taxon>
        <taxon>Martelella</taxon>
    </lineage>
</organism>
<accession>A0A506UJM5</accession>
<name>A0A506UJM5_9HYPH</name>
<proteinExistence type="predicted"/>
<dbReference type="Proteomes" id="UP000318801">
    <property type="component" value="Unassembled WGS sequence"/>
</dbReference>
<keyword evidence="1" id="KW-0472">Membrane</keyword>
<reference evidence="2 3" key="1">
    <citation type="submission" date="2019-06" db="EMBL/GenBank/DDBJ databases">
        <authorList>
            <person name="Li M."/>
        </authorList>
    </citation>
    <scope>NUCLEOTIDE SEQUENCE [LARGE SCALE GENOMIC DNA]</scope>
    <source>
        <strain evidence="2 3">BGMRC2036</strain>
    </source>
</reference>
<comment type="caution">
    <text evidence="2">The sequence shown here is derived from an EMBL/GenBank/DDBJ whole genome shotgun (WGS) entry which is preliminary data.</text>
</comment>